<dbReference type="AlphaFoldDB" id="A0A844B7M2"/>
<evidence type="ECO:0000256" key="2">
    <source>
        <dbReference type="ARBA" id="ARBA00022448"/>
    </source>
</evidence>
<dbReference type="PANTHER" id="PTHR11795">
    <property type="entry name" value="BRANCHED-CHAIN AMINO ACID TRANSPORT SYSTEM PERMEASE PROTEIN LIVH"/>
    <property type="match status" value="1"/>
</dbReference>
<evidence type="ECO:0000256" key="3">
    <source>
        <dbReference type="ARBA" id="ARBA00022475"/>
    </source>
</evidence>
<feature type="transmembrane region" description="Helical" evidence="9">
    <location>
        <begin position="325"/>
        <end position="346"/>
    </location>
</feature>
<feature type="transmembrane region" description="Helical" evidence="9">
    <location>
        <begin position="154"/>
        <end position="178"/>
    </location>
</feature>
<dbReference type="EMBL" id="WJBU01000020">
    <property type="protein sequence ID" value="MRD49163.1"/>
    <property type="molecule type" value="Genomic_DNA"/>
</dbReference>
<reference evidence="10 11" key="1">
    <citation type="submission" date="2019-11" db="EMBL/GenBank/DDBJ databases">
        <title>Caenimonas koreensis gen. nov., sp. nov., isolated from activated sludge.</title>
        <authorList>
            <person name="Seung H.R."/>
        </authorList>
    </citation>
    <scope>NUCLEOTIDE SEQUENCE [LARGE SCALE GENOMIC DNA]</scope>
    <source>
        <strain evidence="10 11">EMB320</strain>
    </source>
</reference>
<evidence type="ECO:0000256" key="6">
    <source>
        <dbReference type="ARBA" id="ARBA00022989"/>
    </source>
</evidence>
<feature type="transmembrane region" description="Helical" evidence="9">
    <location>
        <begin position="287"/>
        <end position="313"/>
    </location>
</feature>
<keyword evidence="3" id="KW-1003">Cell membrane</keyword>
<keyword evidence="11" id="KW-1185">Reference proteome</keyword>
<feature type="transmembrane region" description="Helical" evidence="9">
    <location>
        <begin position="252"/>
        <end position="275"/>
    </location>
</feature>
<gene>
    <name evidence="10" type="ORF">GHT07_17950</name>
</gene>
<dbReference type="InterPro" id="IPR001851">
    <property type="entry name" value="ABC_transp_permease"/>
</dbReference>
<keyword evidence="4 9" id="KW-0812">Transmembrane</keyword>
<organism evidence="10 11">
    <name type="scientific">Caenimonas koreensis DSM 17982</name>
    <dbReference type="NCBI Taxonomy" id="1121255"/>
    <lineage>
        <taxon>Bacteria</taxon>
        <taxon>Pseudomonadati</taxon>
        <taxon>Pseudomonadota</taxon>
        <taxon>Betaproteobacteria</taxon>
        <taxon>Burkholderiales</taxon>
        <taxon>Comamonadaceae</taxon>
        <taxon>Caenimonas</taxon>
    </lineage>
</organism>
<proteinExistence type="inferred from homology"/>
<name>A0A844B7M2_9BURK</name>
<accession>A0A844B7M2</accession>
<evidence type="ECO:0000313" key="10">
    <source>
        <dbReference type="EMBL" id="MRD49163.1"/>
    </source>
</evidence>
<evidence type="ECO:0000256" key="8">
    <source>
        <dbReference type="ARBA" id="ARBA00037998"/>
    </source>
</evidence>
<sequence length="351" mass="36274">MDFSIALILAQDGITTGAVYAMLAVGLVLVFAVTRVIFIPQGELVAYGALTIAAMQSGQRPATGWLLLAMGVAVFAIDMWQFVARRGDAVSPKVLAQSALTNLVWPAVVLATIQLLPLQQIGLAGQIALTLAVVAPLGPMLYRLAFEPLAHASVLVLLIVSVAAHFVMLGLGLVMFGAEGVRSAAFSEARFAVGPLTLTGQGLSVIAASIVIMAALSVFFGNTVAGKALRATAVNRLGASLVGIEVARSGRLAFLLAGVIGAFSGILIGPITTLYYDSGFLIGLKGFVGAIIGGLASYPVAAGGALLVGLLEAYASFEASAYKEVLVFTLIVPVLVWRSFTSHTLLEDDES</sequence>
<keyword evidence="6 9" id="KW-1133">Transmembrane helix</keyword>
<dbReference type="GO" id="GO:0005886">
    <property type="term" value="C:plasma membrane"/>
    <property type="evidence" value="ECO:0007669"/>
    <property type="project" value="UniProtKB-SubCell"/>
</dbReference>
<keyword evidence="7 9" id="KW-0472">Membrane</keyword>
<feature type="transmembrane region" description="Helical" evidence="9">
    <location>
        <begin position="62"/>
        <end position="82"/>
    </location>
</feature>
<evidence type="ECO:0000256" key="9">
    <source>
        <dbReference type="SAM" id="Phobius"/>
    </source>
</evidence>
<dbReference type="Proteomes" id="UP000487350">
    <property type="component" value="Unassembled WGS sequence"/>
</dbReference>
<dbReference type="InterPro" id="IPR052157">
    <property type="entry name" value="BCAA_transport_permease"/>
</dbReference>
<dbReference type="CDD" id="cd06582">
    <property type="entry name" value="TM_PBP1_LivH_like"/>
    <property type="match status" value="1"/>
</dbReference>
<protein>
    <submittedName>
        <fullName evidence="10">Branched-chain amino acid ABC transporter permease</fullName>
    </submittedName>
</protein>
<dbReference type="OrthoDB" id="5293349at2"/>
<evidence type="ECO:0000313" key="11">
    <source>
        <dbReference type="Proteomes" id="UP000487350"/>
    </source>
</evidence>
<feature type="transmembrane region" description="Helical" evidence="9">
    <location>
        <begin position="198"/>
        <end position="220"/>
    </location>
</feature>
<comment type="similarity">
    <text evidence="8">Belongs to the binding-protein-dependent transport system permease family. LivHM subfamily.</text>
</comment>
<dbReference type="Pfam" id="PF02653">
    <property type="entry name" value="BPD_transp_2"/>
    <property type="match status" value="1"/>
</dbReference>
<feature type="transmembrane region" description="Helical" evidence="9">
    <location>
        <begin position="20"/>
        <end position="42"/>
    </location>
</feature>
<dbReference type="GO" id="GO:0022857">
    <property type="term" value="F:transmembrane transporter activity"/>
    <property type="evidence" value="ECO:0007669"/>
    <property type="project" value="InterPro"/>
</dbReference>
<comment type="subcellular location">
    <subcellularLocation>
        <location evidence="1">Cell membrane</location>
        <topology evidence="1">Multi-pass membrane protein</topology>
    </subcellularLocation>
</comment>
<evidence type="ECO:0000256" key="5">
    <source>
        <dbReference type="ARBA" id="ARBA00022970"/>
    </source>
</evidence>
<keyword evidence="5" id="KW-0029">Amino-acid transport</keyword>
<dbReference type="RefSeq" id="WP_153586475.1">
    <property type="nucleotide sequence ID" value="NZ_WJBU01000020.1"/>
</dbReference>
<dbReference type="PANTHER" id="PTHR11795:SF450">
    <property type="entry name" value="ABC TRANSPORTER PERMEASE PROTEIN"/>
    <property type="match status" value="1"/>
</dbReference>
<keyword evidence="2" id="KW-0813">Transport</keyword>
<feature type="transmembrane region" description="Helical" evidence="9">
    <location>
        <begin position="94"/>
        <end position="115"/>
    </location>
</feature>
<comment type="caution">
    <text evidence="10">The sequence shown here is derived from an EMBL/GenBank/DDBJ whole genome shotgun (WGS) entry which is preliminary data.</text>
</comment>
<evidence type="ECO:0000256" key="7">
    <source>
        <dbReference type="ARBA" id="ARBA00023136"/>
    </source>
</evidence>
<dbReference type="GO" id="GO:0006865">
    <property type="term" value="P:amino acid transport"/>
    <property type="evidence" value="ECO:0007669"/>
    <property type="project" value="UniProtKB-KW"/>
</dbReference>
<evidence type="ECO:0000256" key="4">
    <source>
        <dbReference type="ARBA" id="ARBA00022692"/>
    </source>
</evidence>
<feature type="transmembrane region" description="Helical" evidence="9">
    <location>
        <begin position="121"/>
        <end position="142"/>
    </location>
</feature>
<evidence type="ECO:0000256" key="1">
    <source>
        <dbReference type="ARBA" id="ARBA00004651"/>
    </source>
</evidence>